<dbReference type="Gene3D" id="3.30.420.10">
    <property type="entry name" value="Ribonuclease H-like superfamily/Ribonuclease H"/>
    <property type="match status" value="1"/>
</dbReference>
<feature type="domain" description="Integrase catalytic" evidence="1">
    <location>
        <begin position="28"/>
        <end position="148"/>
    </location>
</feature>
<dbReference type="InterPro" id="IPR012337">
    <property type="entry name" value="RNaseH-like_sf"/>
</dbReference>
<protein>
    <recommendedName>
        <fullName evidence="1">Integrase catalytic domain-containing protein</fullName>
    </recommendedName>
</protein>
<evidence type="ECO:0000313" key="3">
    <source>
        <dbReference type="Proteomes" id="UP001283361"/>
    </source>
</evidence>
<dbReference type="GO" id="GO:0015074">
    <property type="term" value="P:DNA integration"/>
    <property type="evidence" value="ECO:0007669"/>
    <property type="project" value="InterPro"/>
</dbReference>
<dbReference type="SUPFAM" id="SSF53098">
    <property type="entry name" value="Ribonuclease H-like"/>
    <property type="match status" value="1"/>
</dbReference>
<dbReference type="PANTHER" id="PTHR37984">
    <property type="entry name" value="PROTEIN CBG26694"/>
    <property type="match status" value="1"/>
</dbReference>
<organism evidence="2 3">
    <name type="scientific">Elysia crispata</name>
    <name type="common">lettuce slug</name>
    <dbReference type="NCBI Taxonomy" id="231223"/>
    <lineage>
        <taxon>Eukaryota</taxon>
        <taxon>Metazoa</taxon>
        <taxon>Spiralia</taxon>
        <taxon>Lophotrochozoa</taxon>
        <taxon>Mollusca</taxon>
        <taxon>Gastropoda</taxon>
        <taxon>Heterobranchia</taxon>
        <taxon>Euthyneura</taxon>
        <taxon>Panpulmonata</taxon>
        <taxon>Sacoglossa</taxon>
        <taxon>Placobranchoidea</taxon>
        <taxon>Plakobranchidae</taxon>
        <taxon>Elysia</taxon>
    </lineage>
</organism>
<evidence type="ECO:0000313" key="2">
    <source>
        <dbReference type="EMBL" id="KAK3780772.1"/>
    </source>
</evidence>
<gene>
    <name evidence="2" type="ORF">RRG08_001877</name>
</gene>
<dbReference type="Proteomes" id="UP001283361">
    <property type="component" value="Unassembled WGS sequence"/>
</dbReference>
<dbReference type="PROSITE" id="PS50994">
    <property type="entry name" value="INTEGRASE"/>
    <property type="match status" value="1"/>
</dbReference>
<reference evidence="2" key="1">
    <citation type="journal article" date="2023" name="G3 (Bethesda)">
        <title>A reference genome for the long-term kleptoplast-retaining sea slug Elysia crispata morphotype clarki.</title>
        <authorList>
            <person name="Eastman K.E."/>
            <person name="Pendleton A.L."/>
            <person name="Shaikh M.A."/>
            <person name="Suttiyut T."/>
            <person name="Ogas R."/>
            <person name="Tomko P."/>
            <person name="Gavelis G."/>
            <person name="Widhalm J.R."/>
            <person name="Wisecaver J.H."/>
        </authorList>
    </citation>
    <scope>NUCLEOTIDE SEQUENCE</scope>
    <source>
        <strain evidence="2">ECLA1</strain>
    </source>
</reference>
<dbReference type="GO" id="GO:0003676">
    <property type="term" value="F:nucleic acid binding"/>
    <property type="evidence" value="ECO:0007669"/>
    <property type="project" value="InterPro"/>
</dbReference>
<name>A0AAE1A4E7_9GAST</name>
<dbReference type="AlphaFoldDB" id="A0AAE1A4E7"/>
<keyword evidence="3" id="KW-1185">Reference proteome</keyword>
<dbReference type="InterPro" id="IPR036397">
    <property type="entry name" value="RNaseH_sf"/>
</dbReference>
<comment type="caution">
    <text evidence="2">The sequence shown here is derived from an EMBL/GenBank/DDBJ whole genome shotgun (WGS) entry which is preliminary data.</text>
</comment>
<dbReference type="EMBL" id="JAWDGP010002685">
    <property type="protein sequence ID" value="KAK3780772.1"/>
    <property type="molecule type" value="Genomic_DNA"/>
</dbReference>
<evidence type="ECO:0000259" key="1">
    <source>
        <dbReference type="PROSITE" id="PS50994"/>
    </source>
</evidence>
<dbReference type="InterPro" id="IPR050951">
    <property type="entry name" value="Retrovirus_Pol_polyprotein"/>
</dbReference>
<dbReference type="PANTHER" id="PTHR37984:SF8">
    <property type="entry name" value="CCHC-TYPE DOMAIN-CONTAINING PROTEIN"/>
    <property type="match status" value="1"/>
</dbReference>
<dbReference type="InterPro" id="IPR001584">
    <property type="entry name" value="Integrase_cat-core"/>
</dbReference>
<accession>A0AAE1A4E7</accession>
<sequence length="194" mass="22383">MRRTRNTVCLPGLNKELKQIAAPCYACQKTRPRNQKEPLQQHEEGKVTWEKLRLDFFEFGDRHYLIIVDYFSNFNEVKHMTSTTASHTIGTLKQQYGILKFIISDNRPQFTAEKFKEFTTRWNIVHNTSSSGHPQSNSKAGSVVKIIKYLMKRFWNAGTDPYEGLKNTPRQGVGHSSEQITFGRSSQLLLQSKA</sequence>
<proteinExistence type="predicted"/>